<proteinExistence type="inferred from homology"/>
<dbReference type="InterPro" id="IPR037459">
    <property type="entry name" value="RhgT-like"/>
</dbReference>
<comment type="caution">
    <text evidence="3">The sequence shown here is derived from an EMBL/GenBank/DDBJ whole genome shotgun (WGS) entry which is preliminary data.</text>
</comment>
<accession>A0ABW4DPE3</accession>
<protein>
    <submittedName>
        <fullName evidence="3">Rhamnogalacturonan acetylesterase</fullName>
    </submittedName>
</protein>
<dbReference type="EMBL" id="JBHTOF010000104">
    <property type="protein sequence ID" value="MFD1466547.1"/>
    <property type="molecule type" value="Genomic_DNA"/>
</dbReference>
<dbReference type="RefSeq" id="WP_125576979.1">
    <property type="nucleotide sequence ID" value="NZ_JBHTOF010000104.1"/>
</dbReference>
<keyword evidence="2" id="KW-0378">Hydrolase</keyword>
<name>A0ABW4DPE3_9LACO</name>
<dbReference type="Proteomes" id="UP001597244">
    <property type="component" value="Unassembled WGS sequence"/>
</dbReference>
<keyword evidence="4" id="KW-1185">Reference proteome</keyword>
<evidence type="ECO:0000313" key="3">
    <source>
        <dbReference type="EMBL" id="MFD1466547.1"/>
    </source>
</evidence>
<comment type="similarity">
    <text evidence="1">Belongs to the 'GDSL' lipolytic enzyme family.</text>
</comment>
<dbReference type="InterPro" id="IPR001087">
    <property type="entry name" value="GDSL"/>
</dbReference>
<gene>
    <name evidence="3" type="ORF">ACFQ4L_10780</name>
</gene>
<dbReference type="PANTHER" id="PTHR43695">
    <property type="entry name" value="PUTATIVE (AFU_ORTHOLOGUE AFUA_2G17250)-RELATED"/>
    <property type="match status" value="1"/>
</dbReference>
<evidence type="ECO:0000256" key="2">
    <source>
        <dbReference type="ARBA" id="ARBA00022801"/>
    </source>
</evidence>
<evidence type="ECO:0000256" key="1">
    <source>
        <dbReference type="ARBA" id="ARBA00008668"/>
    </source>
</evidence>
<dbReference type="Gene3D" id="3.40.50.1110">
    <property type="entry name" value="SGNH hydrolase"/>
    <property type="match status" value="1"/>
</dbReference>
<sequence>MFYIIGDSTAATKSPEQKPQSGWGEYLYLFLGAKKEAVVNLAVNGRSTKSFLAENRFTELLRVLQPDDTVFIQFGHNDEKVRDPARYTDPFGVFSENLIYFVTQIQSKNATPILLTPQARRNFKENILVDTHGDYLKAVYQTAEKTNVTLLDANQFSMNLLRQMGPQNSVVLFNHLAYGESPNYPEGVGDNTHFSILGAHLFAEGIARMYVDYKNAEIAGD</sequence>
<evidence type="ECO:0000313" key="4">
    <source>
        <dbReference type="Proteomes" id="UP001597244"/>
    </source>
</evidence>
<reference evidence="4" key="1">
    <citation type="journal article" date="2019" name="Int. J. Syst. Evol. Microbiol.">
        <title>The Global Catalogue of Microorganisms (GCM) 10K type strain sequencing project: providing services to taxonomists for standard genome sequencing and annotation.</title>
        <authorList>
            <consortium name="The Broad Institute Genomics Platform"/>
            <consortium name="The Broad Institute Genome Sequencing Center for Infectious Disease"/>
            <person name="Wu L."/>
            <person name="Ma J."/>
        </authorList>
    </citation>
    <scope>NUCLEOTIDE SEQUENCE [LARGE SCALE GENOMIC DNA]</scope>
    <source>
        <strain evidence="4">CCM 8951</strain>
    </source>
</reference>
<dbReference type="Pfam" id="PF00657">
    <property type="entry name" value="Lipase_GDSL"/>
    <property type="match status" value="1"/>
</dbReference>
<dbReference type="SUPFAM" id="SSF52266">
    <property type="entry name" value="SGNH hydrolase"/>
    <property type="match status" value="1"/>
</dbReference>
<dbReference type="CDD" id="cd01821">
    <property type="entry name" value="Rhamnogalacturan_acetylesterase_like"/>
    <property type="match status" value="1"/>
</dbReference>
<dbReference type="PANTHER" id="PTHR43695:SF1">
    <property type="entry name" value="RHAMNOGALACTURONAN ACETYLESTERASE"/>
    <property type="match status" value="1"/>
</dbReference>
<organism evidence="3 4">
    <name type="scientific">Lapidilactobacillus mulanensis</name>
    <dbReference type="NCBI Taxonomy" id="2485999"/>
    <lineage>
        <taxon>Bacteria</taxon>
        <taxon>Bacillati</taxon>
        <taxon>Bacillota</taxon>
        <taxon>Bacilli</taxon>
        <taxon>Lactobacillales</taxon>
        <taxon>Lactobacillaceae</taxon>
        <taxon>Lapidilactobacillus</taxon>
    </lineage>
</organism>
<dbReference type="InterPro" id="IPR036514">
    <property type="entry name" value="SGNH_hydro_sf"/>
</dbReference>